<organism evidence="2 3">
    <name type="scientific">Corynebacterium ulcerans</name>
    <dbReference type="NCBI Taxonomy" id="65058"/>
    <lineage>
        <taxon>Bacteria</taxon>
        <taxon>Bacillati</taxon>
        <taxon>Actinomycetota</taxon>
        <taxon>Actinomycetes</taxon>
        <taxon>Mycobacteriales</taxon>
        <taxon>Corynebacteriaceae</taxon>
        <taxon>Corynebacterium</taxon>
    </lineage>
</organism>
<comment type="caution">
    <text evidence="2">The sequence shown here is derived from an EMBL/GenBank/DDBJ whole genome shotgun (WGS) entry which is preliminary data.</text>
</comment>
<keyword evidence="1" id="KW-0812">Transmembrane</keyword>
<gene>
    <name evidence="2" type="ORF">CULCOIPH005_03210</name>
</gene>
<dbReference type="EMBL" id="BQFK01000001">
    <property type="protein sequence ID" value="GJJ42132.1"/>
    <property type="molecule type" value="Genomic_DNA"/>
</dbReference>
<accession>A0ABD0BEN1</accession>
<sequence>MGVRIPPGARLKPQLTVCVGWGFFVSEVDEPLGCGDVLTRPMKWRRSMLNMFFRKLPEAIFFSLISAIVLNWPPKEIFSSGDRMLAAAAVFVATTIVLAVLFAAVETLLKKNKQTP</sequence>
<keyword evidence="1" id="KW-1133">Transmembrane helix</keyword>
<dbReference type="Proteomes" id="UP001205910">
    <property type="component" value="Unassembled WGS sequence"/>
</dbReference>
<keyword evidence="1" id="KW-0472">Membrane</keyword>
<proteinExistence type="predicted"/>
<feature type="transmembrane region" description="Helical" evidence="1">
    <location>
        <begin position="52"/>
        <end position="72"/>
    </location>
</feature>
<dbReference type="AlphaFoldDB" id="A0ABD0BEN1"/>
<reference evidence="2 3" key="1">
    <citation type="submission" date="2021-11" db="EMBL/GenBank/DDBJ databases">
        <title>Whole genome sequences of diphtheriae toxin producing Corynebacterium ulcerans isolates from cats in Osaka, Japan.</title>
        <authorList>
            <person name="Umeda K."/>
            <person name="Hirai Y."/>
        </authorList>
    </citation>
    <scope>NUCLEOTIDE SEQUENCE [LARGE SCALE GENOMIC DNA]</scope>
    <source>
        <strain evidence="2 3">12109B-1</strain>
    </source>
</reference>
<name>A0ABD0BEN1_CORUL</name>
<protein>
    <submittedName>
        <fullName evidence="2">Uncharacterized protein</fullName>
    </submittedName>
</protein>
<feature type="transmembrane region" description="Helical" evidence="1">
    <location>
        <begin position="84"/>
        <end position="105"/>
    </location>
</feature>
<evidence type="ECO:0000256" key="1">
    <source>
        <dbReference type="SAM" id="Phobius"/>
    </source>
</evidence>
<evidence type="ECO:0000313" key="3">
    <source>
        <dbReference type="Proteomes" id="UP001205910"/>
    </source>
</evidence>
<evidence type="ECO:0000313" key="2">
    <source>
        <dbReference type="EMBL" id="GJJ42132.1"/>
    </source>
</evidence>